<evidence type="ECO:0000256" key="4">
    <source>
        <dbReference type="SAM" id="Phobius"/>
    </source>
</evidence>
<keyword evidence="2" id="KW-0274">FAD</keyword>
<protein>
    <submittedName>
        <fullName evidence="6">FAD/NAD(P)-binding domain-containing protein</fullName>
    </submittedName>
</protein>
<keyword evidence="4" id="KW-0472">Membrane</keyword>
<organism evidence="6 7">
    <name type="scientific">Rhizopogon vinicolor AM-OR11-026</name>
    <dbReference type="NCBI Taxonomy" id="1314800"/>
    <lineage>
        <taxon>Eukaryota</taxon>
        <taxon>Fungi</taxon>
        <taxon>Dikarya</taxon>
        <taxon>Basidiomycota</taxon>
        <taxon>Agaricomycotina</taxon>
        <taxon>Agaricomycetes</taxon>
        <taxon>Agaricomycetidae</taxon>
        <taxon>Boletales</taxon>
        <taxon>Suillineae</taxon>
        <taxon>Rhizopogonaceae</taxon>
        <taxon>Rhizopogon</taxon>
    </lineage>
</organism>
<dbReference type="PANTHER" id="PTHR46720:SF3">
    <property type="entry name" value="FAD-BINDING DOMAIN-CONTAINING PROTEIN-RELATED"/>
    <property type="match status" value="1"/>
</dbReference>
<dbReference type="SUPFAM" id="SSF51905">
    <property type="entry name" value="FAD/NAD(P)-binding domain"/>
    <property type="match status" value="1"/>
</dbReference>
<dbReference type="InterPro" id="IPR036188">
    <property type="entry name" value="FAD/NAD-bd_sf"/>
</dbReference>
<reference evidence="6 7" key="1">
    <citation type="submission" date="2016-06" db="EMBL/GenBank/DDBJ databases">
        <title>Comparative genomics of the ectomycorrhizal sister species Rhizopogon vinicolor and Rhizopogon vesiculosus (Basidiomycota: Boletales) reveals a divergence of the mating type B locus.</title>
        <authorList>
            <consortium name="DOE Joint Genome Institute"/>
            <person name="Mujic A.B."/>
            <person name="Kuo A."/>
            <person name="Tritt A."/>
            <person name="Lipzen A."/>
            <person name="Chen C."/>
            <person name="Johnson J."/>
            <person name="Sharma A."/>
            <person name="Barry K."/>
            <person name="Grigoriev I.V."/>
            <person name="Spatafora J.W."/>
        </authorList>
    </citation>
    <scope>NUCLEOTIDE SEQUENCE [LARGE SCALE GENOMIC DNA]</scope>
    <source>
        <strain evidence="6 7">AM-OR11-026</strain>
    </source>
</reference>
<dbReference type="InterPro" id="IPR051104">
    <property type="entry name" value="FAD_monoxygenase"/>
</dbReference>
<evidence type="ECO:0000313" key="6">
    <source>
        <dbReference type="EMBL" id="OAX36746.1"/>
    </source>
</evidence>
<keyword evidence="4" id="KW-1133">Transmembrane helix</keyword>
<gene>
    <name evidence="6" type="ORF">K503DRAFT_279252</name>
</gene>
<dbReference type="GO" id="GO:0016491">
    <property type="term" value="F:oxidoreductase activity"/>
    <property type="evidence" value="ECO:0007669"/>
    <property type="project" value="UniProtKB-KW"/>
</dbReference>
<dbReference type="GO" id="GO:0044550">
    <property type="term" value="P:secondary metabolite biosynthetic process"/>
    <property type="evidence" value="ECO:0007669"/>
    <property type="project" value="TreeGrafter"/>
</dbReference>
<evidence type="ECO:0000256" key="1">
    <source>
        <dbReference type="ARBA" id="ARBA00022630"/>
    </source>
</evidence>
<keyword evidence="7" id="KW-1185">Reference proteome</keyword>
<accession>A0A1B7MVX1</accession>
<proteinExistence type="predicted"/>
<dbReference type="Gene3D" id="3.50.50.60">
    <property type="entry name" value="FAD/NAD(P)-binding domain"/>
    <property type="match status" value="1"/>
</dbReference>
<evidence type="ECO:0000259" key="5">
    <source>
        <dbReference type="Pfam" id="PF01494"/>
    </source>
</evidence>
<feature type="transmembrane region" description="Helical" evidence="4">
    <location>
        <begin position="6"/>
        <end position="28"/>
    </location>
</feature>
<name>A0A1B7MVX1_9AGAM</name>
<dbReference type="PRINTS" id="PR00420">
    <property type="entry name" value="RNGMNOXGNASE"/>
</dbReference>
<evidence type="ECO:0000256" key="2">
    <source>
        <dbReference type="ARBA" id="ARBA00022827"/>
    </source>
</evidence>
<dbReference type="GO" id="GO:0071949">
    <property type="term" value="F:FAD binding"/>
    <property type="evidence" value="ECO:0007669"/>
    <property type="project" value="InterPro"/>
</dbReference>
<keyword evidence="4" id="KW-0812">Transmembrane</keyword>
<sequence>MSSSSAALKFRVAICGAGIGGLVLAIAIEKFAQRNVQIDVYESRDAITTAGAGISIALRATEIMRELGMYEEIFGVSTKPPSSGLGPLFRKSDIPEGGFKWFQRIIRQQGLSMTRQDLVDILKQHLPASCTVHFNKRLTTYNKQPAGSIALHFTDDSVATTDVLIGADGIRSSVRKTLFETMDRGLINSSKIAHYADAYWTGALIYRAMFLVEKLLKMDPNNVASKGSVFFCGKGKHIVSYLVSQGTLIGVVAYVADKQKAGTPFEGRWVSVIARGAVCALRVLVKRKSSETRAFVARACAFAVLFARRISSKT</sequence>
<keyword evidence="1" id="KW-0285">Flavoprotein</keyword>
<evidence type="ECO:0000256" key="3">
    <source>
        <dbReference type="ARBA" id="ARBA00023002"/>
    </source>
</evidence>
<dbReference type="EMBL" id="KV448396">
    <property type="protein sequence ID" value="OAX36746.1"/>
    <property type="molecule type" value="Genomic_DNA"/>
</dbReference>
<dbReference type="InterPro" id="IPR002938">
    <property type="entry name" value="FAD-bd"/>
</dbReference>
<keyword evidence="3" id="KW-0560">Oxidoreductase</keyword>
<dbReference type="PANTHER" id="PTHR46720">
    <property type="entry name" value="HYDROXYLASE, PUTATIVE (AFU_ORTHOLOGUE AFUA_3G01460)-RELATED"/>
    <property type="match status" value="1"/>
</dbReference>
<dbReference type="InParanoid" id="A0A1B7MVX1"/>
<dbReference type="Proteomes" id="UP000092154">
    <property type="component" value="Unassembled WGS sequence"/>
</dbReference>
<evidence type="ECO:0000313" key="7">
    <source>
        <dbReference type="Proteomes" id="UP000092154"/>
    </source>
</evidence>
<dbReference type="OrthoDB" id="417877at2759"/>
<feature type="domain" description="FAD-binding" evidence="5">
    <location>
        <begin position="11"/>
        <end position="179"/>
    </location>
</feature>
<dbReference type="AlphaFoldDB" id="A0A1B7MVX1"/>
<dbReference type="STRING" id="1314800.A0A1B7MVX1"/>
<dbReference type="Pfam" id="PF01494">
    <property type="entry name" value="FAD_binding_3"/>
    <property type="match status" value="1"/>
</dbReference>